<evidence type="ECO:0000313" key="2">
    <source>
        <dbReference type="Proteomes" id="UP001595387"/>
    </source>
</evidence>
<dbReference type="Proteomes" id="UP001595387">
    <property type="component" value="Unassembled WGS sequence"/>
</dbReference>
<evidence type="ECO:0000313" key="1">
    <source>
        <dbReference type="EMBL" id="MFC2949430.1"/>
    </source>
</evidence>
<dbReference type="InterPro" id="IPR018690">
    <property type="entry name" value="DUF2187"/>
</dbReference>
<protein>
    <submittedName>
        <fullName evidence="1">DUF2187 family protein</fullName>
    </submittedName>
</protein>
<keyword evidence="2" id="KW-1185">Reference proteome</keyword>
<reference evidence="2" key="1">
    <citation type="journal article" date="2019" name="Int. J. Syst. Evol. Microbiol.">
        <title>The Global Catalogue of Microorganisms (GCM) 10K type strain sequencing project: providing services to taxonomists for standard genome sequencing and annotation.</title>
        <authorList>
            <consortium name="The Broad Institute Genomics Platform"/>
            <consortium name="The Broad Institute Genome Sequencing Center for Infectious Disease"/>
            <person name="Wu L."/>
            <person name="Ma J."/>
        </authorList>
    </citation>
    <scope>NUCLEOTIDE SEQUENCE [LARGE SCALE GENOMIC DNA]</scope>
    <source>
        <strain evidence="2">KCTC 13193</strain>
    </source>
</reference>
<dbReference type="Pfam" id="PF09953">
    <property type="entry name" value="DUF2187"/>
    <property type="match status" value="1"/>
</dbReference>
<comment type="caution">
    <text evidence="1">The sequence shown here is derived from an EMBL/GenBank/DDBJ whole genome shotgun (WGS) entry which is preliminary data.</text>
</comment>
<dbReference type="RefSeq" id="WP_390307399.1">
    <property type="nucleotide sequence ID" value="NZ_JBHRRZ010000036.1"/>
</dbReference>
<organism evidence="1 2">
    <name type="scientific">Virgibacillus sediminis</name>
    <dbReference type="NCBI Taxonomy" id="202260"/>
    <lineage>
        <taxon>Bacteria</taxon>
        <taxon>Bacillati</taxon>
        <taxon>Bacillota</taxon>
        <taxon>Bacilli</taxon>
        <taxon>Bacillales</taxon>
        <taxon>Bacillaceae</taxon>
        <taxon>Virgibacillus</taxon>
    </lineage>
</organism>
<sequence>MFHPDEKKATPGDMVEFIREGILLRGKVLPSKCKNSVIVDLSSVMHNWEKVSSYPNTVVAHGKYRVVSSTRHKAG</sequence>
<accession>A0ABV7A9K7</accession>
<name>A0ABV7A9K7_9BACI</name>
<dbReference type="EMBL" id="JBHRRZ010000036">
    <property type="protein sequence ID" value="MFC2949430.1"/>
    <property type="molecule type" value="Genomic_DNA"/>
</dbReference>
<proteinExistence type="predicted"/>
<gene>
    <name evidence="1" type="ORF">ACFODW_14005</name>
</gene>